<dbReference type="AlphaFoldDB" id="A0A1I0CSH2"/>
<sequence length="56" mass="6398">MMSELEMQLGAQRLRSRFFILGNIFPSAHFIPGLQHNFCNVINKNGYGFPDGEVVR</sequence>
<accession>A0A1I0CSH2</accession>
<dbReference type="EMBL" id="FOIM01000003">
    <property type="protein sequence ID" value="SET22016.1"/>
    <property type="molecule type" value="Genomic_DNA"/>
</dbReference>
<evidence type="ECO:0000313" key="2">
    <source>
        <dbReference type="Proteomes" id="UP000198508"/>
    </source>
</evidence>
<organism evidence="1 2">
    <name type="scientific">Enterocloster lavalensis</name>
    <dbReference type="NCBI Taxonomy" id="460384"/>
    <lineage>
        <taxon>Bacteria</taxon>
        <taxon>Bacillati</taxon>
        <taxon>Bacillota</taxon>
        <taxon>Clostridia</taxon>
        <taxon>Lachnospirales</taxon>
        <taxon>Lachnospiraceae</taxon>
        <taxon>Enterocloster</taxon>
    </lineage>
</organism>
<gene>
    <name evidence="1" type="ORF">SAMN05216313_103118</name>
</gene>
<proteinExistence type="predicted"/>
<dbReference type="Proteomes" id="UP000198508">
    <property type="component" value="Unassembled WGS sequence"/>
</dbReference>
<evidence type="ECO:0000313" key="1">
    <source>
        <dbReference type="EMBL" id="SET22016.1"/>
    </source>
</evidence>
<protein>
    <submittedName>
        <fullName evidence="1">Uncharacterized protein</fullName>
    </submittedName>
</protein>
<dbReference type="STRING" id="460384.SAMN05216313_103118"/>
<name>A0A1I0CSH2_9FIRM</name>
<keyword evidence="2" id="KW-1185">Reference proteome</keyword>
<reference evidence="2" key="1">
    <citation type="submission" date="2016-10" db="EMBL/GenBank/DDBJ databases">
        <authorList>
            <person name="Varghese N."/>
            <person name="Submissions S."/>
        </authorList>
    </citation>
    <scope>NUCLEOTIDE SEQUENCE [LARGE SCALE GENOMIC DNA]</scope>
    <source>
        <strain evidence="2">NLAE-zl-G277</strain>
    </source>
</reference>